<feature type="transmembrane region" description="Helical" evidence="6">
    <location>
        <begin position="315"/>
        <end position="337"/>
    </location>
</feature>
<keyword evidence="3 6" id="KW-0812">Transmembrane</keyword>
<evidence type="ECO:0000256" key="6">
    <source>
        <dbReference type="SAM" id="Phobius"/>
    </source>
</evidence>
<proteinExistence type="predicted"/>
<comment type="caution">
    <text evidence="7">The sequence shown here is derived from an EMBL/GenBank/DDBJ whole genome shotgun (WGS) entry which is preliminary data.</text>
</comment>
<dbReference type="GO" id="GO:0005886">
    <property type="term" value="C:plasma membrane"/>
    <property type="evidence" value="ECO:0007669"/>
    <property type="project" value="UniProtKB-SubCell"/>
</dbReference>
<evidence type="ECO:0000256" key="2">
    <source>
        <dbReference type="ARBA" id="ARBA00022475"/>
    </source>
</evidence>
<reference evidence="7 8" key="1">
    <citation type="submission" date="2020-08" db="EMBL/GenBank/DDBJ databases">
        <title>Genomic Encyclopedia of Type Strains, Phase IV (KMG-V): Genome sequencing to study the core and pangenomes of soil and plant-associated prokaryotes.</title>
        <authorList>
            <person name="Whitman W."/>
        </authorList>
    </citation>
    <scope>NUCLEOTIDE SEQUENCE [LARGE SCALE GENOMIC DNA]</scope>
    <source>
        <strain evidence="7 8">SEMIA 4060</strain>
    </source>
</reference>
<dbReference type="AlphaFoldDB" id="A0A7X0IRY6"/>
<feature type="transmembrane region" description="Helical" evidence="6">
    <location>
        <begin position="349"/>
        <end position="371"/>
    </location>
</feature>
<sequence>MAKIAALGAYLYQSLVAFGLLIVIANLLPAKDYAGYSLFISIVQFADIVCFQWIRAASSRFYPGPDRATEQVERGVIGTELAGSAGICLLVAFLGPLFGISIWLGLVGALAAILQGAGELHLTMLRFRQEFRLFSWLQGARATTLALATIAGAALHPDLAHVVAGFVAGNVVYCGLALFQSRQVMPLSACWDGDIVKRNLAYGGISAGAGVATLLVPLGIKSILLGSLGSAAAGPMLALDLLQRPFVMLTSSLQAIRFPDLVAQFDRKGGAQTIQAELGRYYALLVGLSLIGAAAIVATLSLATQLVVPAGLREAFLRAAPFVMLMAMLRAVVQTVLPTPAQLKRLLPIILGLAIIECVLTCGGALAAAWLGAGTPTAVTAGAATGAAAATLIGVLMQRWRSFTMPWQPVLPPAAALLLAWLISAWQPGSLLISTGLALVAVAALTALPLLTLVRWIAV</sequence>
<evidence type="ECO:0000256" key="4">
    <source>
        <dbReference type="ARBA" id="ARBA00022989"/>
    </source>
</evidence>
<evidence type="ECO:0000313" key="7">
    <source>
        <dbReference type="EMBL" id="MBB6486064.1"/>
    </source>
</evidence>
<accession>A0A7X0IRY6</accession>
<name>A0A7X0IRY6_9HYPH</name>
<dbReference type="PANTHER" id="PTHR30250">
    <property type="entry name" value="PST FAMILY PREDICTED COLANIC ACID TRANSPORTER"/>
    <property type="match status" value="1"/>
</dbReference>
<dbReference type="Proteomes" id="UP000565576">
    <property type="component" value="Unassembled WGS sequence"/>
</dbReference>
<organism evidence="7 8">
    <name type="scientific">Rhizobium lusitanum</name>
    <dbReference type="NCBI Taxonomy" id="293958"/>
    <lineage>
        <taxon>Bacteria</taxon>
        <taxon>Pseudomonadati</taxon>
        <taxon>Pseudomonadota</taxon>
        <taxon>Alphaproteobacteria</taxon>
        <taxon>Hyphomicrobiales</taxon>
        <taxon>Rhizobiaceae</taxon>
        <taxon>Rhizobium/Agrobacterium group</taxon>
        <taxon>Rhizobium</taxon>
    </lineage>
</organism>
<dbReference type="EMBL" id="JACHBG010000007">
    <property type="protein sequence ID" value="MBB6486064.1"/>
    <property type="molecule type" value="Genomic_DNA"/>
</dbReference>
<feature type="transmembrane region" description="Helical" evidence="6">
    <location>
        <begin position="7"/>
        <end position="28"/>
    </location>
</feature>
<keyword evidence="5 6" id="KW-0472">Membrane</keyword>
<feature type="transmembrane region" description="Helical" evidence="6">
    <location>
        <begin position="281"/>
        <end position="303"/>
    </location>
</feature>
<evidence type="ECO:0000256" key="1">
    <source>
        <dbReference type="ARBA" id="ARBA00004651"/>
    </source>
</evidence>
<gene>
    <name evidence="7" type="ORF">GGD46_003359</name>
</gene>
<feature type="transmembrane region" description="Helical" evidence="6">
    <location>
        <begin position="100"/>
        <end position="122"/>
    </location>
</feature>
<protein>
    <submittedName>
        <fullName evidence="7">O-antigen/teichoic acid export membrane protein</fullName>
    </submittedName>
</protein>
<comment type="subcellular location">
    <subcellularLocation>
        <location evidence="1">Cell membrane</location>
        <topology evidence="1">Multi-pass membrane protein</topology>
    </subcellularLocation>
</comment>
<feature type="transmembrane region" description="Helical" evidence="6">
    <location>
        <begin position="409"/>
        <end position="426"/>
    </location>
</feature>
<evidence type="ECO:0000256" key="5">
    <source>
        <dbReference type="ARBA" id="ARBA00023136"/>
    </source>
</evidence>
<keyword evidence="2" id="KW-1003">Cell membrane</keyword>
<keyword evidence="4 6" id="KW-1133">Transmembrane helix</keyword>
<feature type="transmembrane region" description="Helical" evidence="6">
    <location>
        <begin position="134"/>
        <end position="153"/>
    </location>
</feature>
<dbReference type="PANTHER" id="PTHR30250:SF11">
    <property type="entry name" value="O-ANTIGEN TRANSPORTER-RELATED"/>
    <property type="match status" value="1"/>
</dbReference>
<feature type="transmembrane region" description="Helical" evidence="6">
    <location>
        <begin position="223"/>
        <end position="242"/>
    </location>
</feature>
<evidence type="ECO:0000256" key="3">
    <source>
        <dbReference type="ARBA" id="ARBA00022692"/>
    </source>
</evidence>
<evidence type="ECO:0000313" key="8">
    <source>
        <dbReference type="Proteomes" id="UP000565576"/>
    </source>
</evidence>
<feature type="transmembrane region" description="Helical" evidence="6">
    <location>
        <begin position="377"/>
        <end position="397"/>
    </location>
</feature>
<feature type="transmembrane region" description="Helical" evidence="6">
    <location>
        <begin position="34"/>
        <end position="54"/>
    </location>
</feature>
<feature type="transmembrane region" description="Helical" evidence="6">
    <location>
        <begin position="159"/>
        <end position="179"/>
    </location>
</feature>
<dbReference type="RefSeq" id="WP_184705705.1">
    <property type="nucleotide sequence ID" value="NZ_JACHBG010000007.1"/>
</dbReference>
<feature type="transmembrane region" description="Helical" evidence="6">
    <location>
        <begin position="432"/>
        <end position="458"/>
    </location>
</feature>
<dbReference type="InterPro" id="IPR050833">
    <property type="entry name" value="Poly_Biosynth_Transport"/>
</dbReference>
<feature type="transmembrane region" description="Helical" evidence="6">
    <location>
        <begin position="200"/>
        <end position="217"/>
    </location>
</feature>